<proteinExistence type="predicted"/>
<feature type="transmembrane region" description="Helical" evidence="3">
    <location>
        <begin position="395"/>
        <end position="416"/>
    </location>
</feature>
<keyword evidence="5" id="KW-1185">Reference proteome</keyword>
<protein>
    <submittedName>
        <fullName evidence="4">Uncharacterized protein</fullName>
    </submittedName>
</protein>
<accession>A0A813EJD5</accession>
<sequence length="443" mass="50371">MPPPRIQVINGIQYPRDVPVPEGCPEGWKGVEQAYGPASKTAGKTYIRYHSLDGKHKSLMGPKQIVQAHCTDKNIPWEPEYAKYEKAMEDRRDAEAEIRNAEREARGFAEGAKREEMIALSRARYGDLTGEIVFGFPGWKCRWDLLPESQQTPKTFTAPDGLQWKLLKDVECMFGTRISKGGQEVEDIDKMVEAGKKNTAAHELFHTGSGKARDYGGVVELEAGKAEEITWTREEEEQKREIEKAKKSEKSGEKDFLPSSFSPVTYPVQTGWAILASSEDRQRGFVEFKSILLKRKFPEDTEFVAVHDVAEACRFASRIGGIYHQMGKISGRRCYQKLVYAPEAAAGIGCDGLYLMWNASLSQWQISLRPSEKAPSIAYCREDQEFVKKVQGCPFHILFLFFRCFFISFHCCCLIFKKSDHHCRVINKSRLFDFSPKLVFNVC</sequence>
<evidence type="ECO:0000256" key="3">
    <source>
        <dbReference type="SAM" id="Phobius"/>
    </source>
</evidence>
<keyword evidence="3" id="KW-0472">Membrane</keyword>
<keyword evidence="3" id="KW-1133">Transmembrane helix</keyword>
<organism evidence="4 5">
    <name type="scientific">Polarella glacialis</name>
    <name type="common">Dinoflagellate</name>
    <dbReference type="NCBI Taxonomy" id="89957"/>
    <lineage>
        <taxon>Eukaryota</taxon>
        <taxon>Sar</taxon>
        <taxon>Alveolata</taxon>
        <taxon>Dinophyceae</taxon>
        <taxon>Suessiales</taxon>
        <taxon>Suessiaceae</taxon>
        <taxon>Polarella</taxon>
    </lineage>
</organism>
<evidence type="ECO:0000256" key="1">
    <source>
        <dbReference type="SAM" id="Coils"/>
    </source>
</evidence>
<evidence type="ECO:0000313" key="4">
    <source>
        <dbReference type="EMBL" id="CAE8600708.1"/>
    </source>
</evidence>
<keyword evidence="1" id="KW-0175">Coiled coil</keyword>
<feature type="region of interest" description="Disordered" evidence="2">
    <location>
        <begin position="234"/>
        <end position="258"/>
    </location>
</feature>
<reference evidence="4" key="1">
    <citation type="submission" date="2021-02" db="EMBL/GenBank/DDBJ databases">
        <authorList>
            <person name="Dougan E. K."/>
            <person name="Rhodes N."/>
            <person name="Thang M."/>
            <person name="Chan C."/>
        </authorList>
    </citation>
    <scope>NUCLEOTIDE SEQUENCE</scope>
</reference>
<feature type="coiled-coil region" evidence="1">
    <location>
        <begin position="84"/>
        <end position="111"/>
    </location>
</feature>
<feature type="compositionally biased region" description="Basic and acidic residues" evidence="2">
    <location>
        <begin position="234"/>
        <end position="256"/>
    </location>
</feature>
<gene>
    <name evidence="4" type="ORF">PGLA1383_LOCUS19016</name>
</gene>
<evidence type="ECO:0000256" key="2">
    <source>
        <dbReference type="SAM" id="MobiDB-lite"/>
    </source>
</evidence>
<keyword evidence="3" id="KW-0812">Transmembrane</keyword>
<dbReference type="EMBL" id="CAJNNV010012381">
    <property type="protein sequence ID" value="CAE8600708.1"/>
    <property type="molecule type" value="Genomic_DNA"/>
</dbReference>
<name>A0A813EJD5_POLGL</name>
<evidence type="ECO:0000313" key="5">
    <source>
        <dbReference type="Proteomes" id="UP000654075"/>
    </source>
</evidence>
<dbReference type="AlphaFoldDB" id="A0A813EJD5"/>
<dbReference type="Proteomes" id="UP000654075">
    <property type="component" value="Unassembled WGS sequence"/>
</dbReference>
<comment type="caution">
    <text evidence="4">The sequence shown here is derived from an EMBL/GenBank/DDBJ whole genome shotgun (WGS) entry which is preliminary data.</text>
</comment>